<feature type="chain" id="PRO_5038939188" description="Lipoprotein" evidence="1">
    <location>
        <begin position="21"/>
        <end position="155"/>
    </location>
</feature>
<sequence>MRRLALPTAALLALSLVGCAGLSLPTPSAPEPSESYPTISSDEVTSEQCRAAVDQLNGLSKTMAQLKESLDKGDVFQLIGLIDQAKTQLSDLGQGIEGDAELQAHFEDLRATAEALTGKLSNIDTEDPLASLQDMQTELAALQQQIEAVTAYCTS</sequence>
<name>A0A1R4G690_9MICO</name>
<dbReference type="Proteomes" id="UP000195787">
    <property type="component" value="Unassembled WGS sequence"/>
</dbReference>
<dbReference type="EMBL" id="FUHU01000038">
    <property type="protein sequence ID" value="SJM63669.1"/>
    <property type="molecule type" value="Genomic_DNA"/>
</dbReference>
<evidence type="ECO:0000313" key="2">
    <source>
        <dbReference type="EMBL" id="SJM63669.1"/>
    </source>
</evidence>
<dbReference type="GeneID" id="303173384"/>
<protein>
    <recommendedName>
        <fullName evidence="4">Lipoprotein</fullName>
    </recommendedName>
</protein>
<dbReference type="PROSITE" id="PS51257">
    <property type="entry name" value="PROKAR_LIPOPROTEIN"/>
    <property type="match status" value="1"/>
</dbReference>
<gene>
    <name evidence="2" type="ORF">CZ674_09180</name>
</gene>
<dbReference type="AlphaFoldDB" id="A0A1R4G690"/>
<feature type="signal peptide" evidence="1">
    <location>
        <begin position="1"/>
        <end position="20"/>
    </location>
</feature>
<reference evidence="2 3" key="1">
    <citation type="submission" date="2017-02" db="EMBL/GenBank/DDBJ databases">
        <authorList>
            <person name="Peterson S.W."/>
        </authorList>
    </citation>
    <scope>NUCLEOTIDE SEQUENCE [LARGE SCALE GENOMIC DNA]</scope>
    <source>
        <strain evidence="2 3">LMG 22410</strain>
    </source>
</reference>
<dbReference type="RefSeq" id="WP_086992248.1">
    <property type="nucleotide sequence ID" value="NZ_FUHU01000038.1"/>
</dbReference>
<evidence type="ECO:0000313" key="3">
    <source>
        <dbReference type="Proteomes" id="UP000195787"/>
    </source>
</evidence>
<accession>A0A1R4G690</accession>
<evidence type="ECO:0000256" key="1">
    <source>
        <dbReference type="SAM" id="SignalP"/>
    </source>
</evidence>
<proteinExistence type="predicted"/>
<organism evidence="2 3">
    <name type="scientific">Agrococcus casei LMG 22410</name>
    <dbReference type="NCBI Taxonomy" id="1255656"/>
    <lineage>
        <taxon>Bacteria</taxon>
        <taxon>Bacillati</taxon>
        <taxon>Actinomycetota</taxon>
        <taxon>Actinomycetes</taxon>
        <taxon>Micrococcales</taxon>
        <taxon>Microbacteriaceae</taxon>
        <taxon>Agrococcus</taxon>
    </lineage>
</organism>
<keyword evidence="1" id="KW-0732">Signal</keyword>
<evidence type="ECO:0008006" key="4">
    <source>
        <dbReference type="Google" id="ProtNLM"/>
    </source>
</evidence>
<keyword evidence="3" id="KW-1185">Reference proteome</keyword>